<comment type="similarity">
    <text evidence="3">Belongs to the HNH nuclease family.</text>
</comment>
<dbReference type="Proteomes" id="UP000721236">
    <property type="component" value="Unassembled WGS sequence"/>
</dbReference>
<evidence type="ECO:0000313" key="7">
    <source>
        <dbReference type="Proteomes" id="UP000721236"/>
    </source>
</evidence>
<evidence type="ECO:0000256" key="3">
    <source>
        <dbReference type="ARBA" id="ARBA00038412"/>
    </source>
</evidence>
<gene>
    <name evidence="6" type="ORF">LMG21510_01971</name>
</gene>
<comment type="caution">
    <text evidence="6">The sequence shown here is derived from an EMBL/GenBank/DDBJ whole genome shotgun (WGS) entry which is preliminary data.</text>
</comment>
<evidence type="ECO:0000259" key="5">
    <source>
        <dbReference type="SMART" id="SM00507"/>
    </source>
</evidence>
<evidence type="ECO:0000256" key="1">
    <source>
        <dbReference type="ARBA" id="ARBA00022722"/>
    </source>
</evidence>
<dbReference type="EMBL" id="CAJZAH010000002">
    <property type="protein sequence ID" value="CAG9172429.1"/>
    <property type="molecule type" value="Genomic_DNA"/>
</dbReference>
<dbReference type="PANTHER" id="PTHR41286">
    <property type="entry name" value="HNH NUCLEASE YAJD-RELATED"/>
    <property type="match status" value="1"/>
</dbReference>
<feature type="domain" description="HNH nuclease" evidence="5">
    <location>
        <begin position="46"/>
        <end position="102"/>
    </location>
</feature>
<dbReference type="SMART" id="SM00507">
    <property type="entry name" value="HNHc"/>
    <property type="match status" value="1"/>
</dbReference>
<dbReference type="InterPro" id="IPR002711">
    <property type="entry name" value="HNH"/>
</dbReference>
<dbReference type="Pfam" id="PF01844">
    <property type="entry name" value="HNH"/>
    <property type="match status" value="1"/>
</dbReference>
<evidence type="ECO:0000313" key="6">
    <source>
        <dbReference type="EMBL" id="CAG9172429.1"/>
    </source>
</evidence>
<organism evidence="6 7">
    <name type="scientific">Cupriavidus respiraculi</name>
    <dbReference type="NCBI Taxonomy" id="195930"/>
    <lineage>
        <taxon>Bacteria</taxon>
        <taxon>Pseudomonadati</taxon>
        <taxon>Pseudomonadota</taxon>
        <taxon>Betaproteobacteria</taxon>
        <taxon>Burkholderiales</taxon>
        <taxon>Burkholderiaceae</taxon>
        <taxon>Cupriavidus</taxon>
    </lineage>
</organism>
<keyword evidence="1" id="KW-0540">Nuclease</keyword>
<dbReference type="CDD" id="cd00085">
    <property type="entry name" value="HNHc"/>
    <property type="match status" value="1"/>
</dbReference>
<accession>A0ABM8WXZ2</accession>
<dbReference type="Gene3D" id="1.10.30.50">
    <property type="match status" value="1"/>
</dbReference>
<keyword evidence="7" id="KW-1185">Reference proteome</keyword>
<sequence length="111" mass="12821">MARQKLATLKRPIALLSASRVQTMEAGSWRASGQTSSQRGYDYRWQKAREAFLRDNPVCVYCEREGYVTVATVVDHIVPHRGDRDVFWDRANWQSLCASHHSGAKQREEQR</sequence>
<keyword evidence="2" id="KW-0378">Hydrolase</keyword>
<reference evidence="6 7" key="1">
    <citation type="submission" date="2021-08" db="EMBL/GenBank/DDBJ databases">
        <authorList>
            <person name="Peeters C."/>
        </authorList>
    </citation>
    <scope>NUCLEOTIDE SEQUENCE [LARGE SCALE GENOMIC DNA]</scope>
    <source>
        <strain evidence="6 7">LMG 21510</strain>
    </source>
</reference>
<dbReference type="InterPro" id="IPR003615">
    <property type="entry name" value="HNH_nuc"/>
</dbReference>
<evidence type="ECO:0000256" key="4">
    <source>
        <dbReference type="ARBA" id="ARBA00040194"/>
    </source>
</evidence>
<dbReference type="PANTHER" id="PTHR41286:SF1">
    <property type="entry name" value="HNH NUCLEASE YAJD-RELATED"/>
    <property type="match status" value="1"/>
</dbReference>
<proteinExistence type="inferred from homology"/>
<evidence type="ECO:0000256" key="2">
    <source>
        <dbReference type="ARBA" id="ARBA00022801"/>
    </source>
</evidence>
<protein>
    <recommendedName>
        <fullName evidence="4">Putative HNH nuclease YajD</fullName>
    </recommendedName>
</protein>
<name>A0ABM8WXZ2_9BURK</name>